<reference evidence="1" key="1">
    <citation type="submission" date="2021-01" db="EMBL/GenBank/DDBJ databases">
        <authorList>
            <person name="Kaushik A."/>
        </authorList>
    </citation>
    <scope>NUCLEOTIDE SEQUENCE</scope>
    <source>
        <strain evidence="1">AG2-2IIIB</strain>
    </source>
</reference>
<accession>A0A8H3BYG6</accession>
<proteinExistence type="predicted"/>
<evidence type="ECO:0000313" key="1">
    <source>
        <dbReference type="EMBL" id="CAE6467341.1"/>
    </source>
</evidence>
<protein>
    <submittedName>
        <fullName evidence="1">Uncharacterized protein</fullName>
    </submittedName>
</protein>
<name>A0A8H3BYG6_9AGAM</name>
<dbReference type="EMBL" id="CAJMWT010003254">
    <property type="protein sequence ID" value="CAE6467341.1"/>
    <property type="molecule type" value="Genomic_DNA"/>
</dbReference>
<dbReference type="AlphaFoldDB" id="A0A8H3BYG6"/>
<sequence length="146" mass="16786">MFKASMEALWNSLIDPQLEPNGLIITLGLLMQLFSAVLEKFQPFDVMGLILRVTTMNLSWEGADEESRQFAENHLRNTVYLSTALMNCIPKEDLINRIHVSGTLREWRKYLLHFGSQFLFDSPTQDVRHLIGFVILNNLASIPKHL</sequence>
<gene>
    <name evidence="1" type="ORF">RDB_LOCUS102478</name>
</gene>
<evidence type="ECO:0000313" key="2">
    <source>
        <dbReference type="Proteomes" id="UP000663843"/>
    </source>
</evidence>
<dbReference type="Proteomes" id="UP000663843">
    <property type="component" value="Unassembled WGS sequence"/>
</dbReference>
<comment type="caution">
    <text evidence="1">The sequence shown here is derived from an EMBL/GenBank/DDBJ whole genome shotgun (WGS) entry which is preliminary data.</text>
</comment>
<organism evidence="1 2">
    <name type="scientific">Rhizoctonia solani</name>
    <dbReference type="NCBI Taxonomy" id="456999"/>
    <lineage>
        <taxon>Eukaryota</taxon>
        <taxon>Fungi</taxon>
        <taxon>Dikarya</taxon>
        <taxon>Basidiomycota</taxon>
        <taxon>Agaricomycotina</taxon>
        <taxon>Agaricomycetes</taxon>
        <taxon>Cantharellales</taxon>
        <taxon>Ceratobasidiaceae</taxon>
        <taxon>Rhizoctonia</taxon>
    </lineage>
</organism>